<dbReference type="Proteomes" id="UP000028533">
    <property type="component" value="Unassembled WGS sequence"/>
</dbReference>
<comment type="catalytic activity">
    <reaction evidence="1">
        <text>D-ribulose 5-phosphate = D-xylulose 5-phosphate</text>
        <dbReference type="Rhea" id="RHEA:13677"/>
        <dbReference type="ChEBI" id="CHEBI:57737"/>
        <dbReference type="ChEBI" id="CHEBI:58121"/>
        <dbReference type="EC" id="5.1.3.1"/>
    </reaction>
</comment>
<dbReference type="InterPro" id="IPR013785">
    <property type="entry name" value="Aldolase_TIM"/>
</dbReference>
<evidence type="ECO:0000256" key="2">
    <source>
        <dbReference type="ARBA" id="ARBA00001936"/>
    </source>
</evidence>
<evidence type="ECO:0000256" key="6">
    <source>
        <dbReference type="ARBA" id="ARBA00009541"/>
    </source>
</evidence>
<reference evidence="11 12" key="1">
    <citation type="submission" date="2014-02" db="EMBL/GenBank/DDBJ databases">
        <title>Genome sequence of Mycoplasma capricolum subsp. capricolum strain 14232.</title>
        <authorList>
            <person name="Sirand-Pugnet P."/>
            <person name="Breton M."/>
            <person name="Dordet-Frisoni E."/>
            <person name="Baranowski E."/>
            <person name="Barre A."/>
            <person name="Couture C."/>
            <person name="Dupuy V."/>
            <person name="Gaurivaud P."/>
            <person name="Jacob D."/>
            <person name="Lemaitre C."/>
            <person name="Manso-Silvan L."/>
            <person name="Nikolski M."/>
            <person name="Nouvel L.-X."/>
            <person name="Poumarat F."/>
            <person name="Tardy F."/>
            <person name="Thebault P."/>
            <person name="Theil S."/>
            <person name="Citti C."/>
            <person name="Thiaucourt F."/>
            <person name="Blanchard A."/>
        </authorList>
    </citation>
    <scope>NUCLEOTIDE SEQUENCE [LARGE SCALE GENOMIC DNA]</scope>
    <source>
        <strain evidence="11 12">14232</strain>
    </source>
</reference>
<comment type="cofactor">
    <cofactor evidence="4">
        <name>Zn(2+)</name>
        <dbReference type="ChEBI" id="CHEBI:29105"/>
    </cofactor>
</comment>
<dbReference type="RefSeq" id="WP_036431037.1">
    <property type="nucleotide sequence ID" value="NZ_JFDO01000004.1"/>
</dbReference>
<dbReference type="CDD" id="cd00429">
    <property type="entry name" value="RPE"/>
    <property type="match status" value="1"/>
</dbReference>
<evidence type="ECO:0000256" key="3">
    <source>
        <dbReference type="ARBA" id="ARBA00001941"/>
    </source>
</evidence>
<dbReference type="NCBIfam" id="NF004076">
    <property type="entry name" value="PRK05581.1-4"/>
    <property type="match status" value="1"/>
</dbReference>
<evidence type="ECO:0000256" key="8">
    <source>
        <dbReference type="ARBA" id="ARBA00022723"/>
    </source>
</evidence>
<keyword evidence="9" id="KW-0413">Isomerase</keyword>
<evidence type="ECO:0000256" key="4">
    <source>
        <dbReference type="ARBA" id="ARBA00001947"/>
    </source>
</evidence>
<dbReference type="EMBL" id="JFDO01000004">
    <property type="protein sequence ID" value="KEZ20501.1"/>
    <property type="molecule type" value="Genomic_DNA"/>
</dbReference>
<dbReference type="NCBIfam" id="TIGR01163">
    <property type="entry name" value="rpe"/>
    <property type="match status" value="1"/>
</dbReference>
<evidence type="ECO:0000256" key="7">
    <source>
        <dbReference type="ARBA" id="ARBA00013188"/>
    </source>
</evidence>
<proteinExistence type="inferred from homology"/>
<evidence type="ECO:0000256" key="1">
    <source>
        <dbReference type="ARBA" id="ARBA00001782"/>
    </source>
</evidence>
<gene>
    <name evidence="11" type="primary">rpe-1</name>
    <name evidence="11" type="ORF">MCAPa_0750</name>
</gene>
<evidence type="ECO:0000313" key="12">
    <source>
        <dbReference type="Proteomes" id="UP000028533"/>
    </source>
</evidence>
<protein>
    <recommendedName>
        <fullName evidence="7 10">Ribulose-phosphate 3-epimerase</fullName>
        <ecNumber evidence="7 10">5.1.3.1</ecNumber>
    </recommendedName>
</protein>
<dbReference type="GO" id="GO:0005975">
    <property type="term" value="P:carbohydrate metabolic process"/>
    <property type="evidence" value="ECO:0007669"/>
    <property type="project" value="InterPro"/>
</dbReference>
<dbReference type="GO" id="GO:0006098">
    <property type="term" value="P:pentose-phosphate shunt"/>
    <property type="evidence" value="ECO:0007669"/>
    <property type="project" value="UniProtKB-UniRule"/>
</dbReference>
<dbReference type="GO" id="GO:0004750">
    <property type="term" value="F:D-ribulose-phosphate 3-epimerase activity"/>
    <property type="evidence" value="ECO:0007669"/>
    <property type="project" value="UniProtKB-UniRule"/>
</dbReference>
<comment type="caution">
    <text evidence="11">The sequence shown here is derived from an EMBL/GenBank/DDBJ whole genome shotgun (WGS) entry which is preliminary data.</text>
</comment>
<name>A0A084ERA9_MYCCA</name>
<dbReference type="PROSITE" id="PS01086">
    <property type="entry name" value="RIBUL_P_3_EPIMER_2"/>
    <property type="match status" value="1"/>
</dbReference>
<keyword evidence="8" id="KW-0479">Metal-binding</keyword>
<comment type="cofactor">
    <cofactor evidence="3">
        <name>Co(2+)</name>
        <dbReference type="ChEBI" id="CHEBI:48828"/>
    </cofactor>
</comment>
<sequence>MKKYIIAPSVLSANFMDLKNELELCKKNNINWIHYDVMDFDFVPNLTFGSKILHDIKKNIDINVDVHFMVNVKTKEFEDFFLDYIKAKPEMMTMHIESLKDNSTINKFINLCKQNNILASLAISPNTDVSLVYPYLDKLDNVLVMSVEPGFGGQKFITSSLKKIEILDQLRKEKKYKYTIEVDGGINEQTSILVKQAGVDMIVAGSYLFGSDDFTKRAKGLFDEL</sequence>
<dbReference type="InterPro" id="IPR000056">
    <property type="entry name" value="Ribul_P_3_epim-like"/>
</dbReference>
<dbReference type="SUPFAM" id="SSF51366">
    <property type="entry name" value="Ribulose-phoshate binding barrel"/>
    <property type="match status" value="1"/>
</dbReference>
<dbReference type="EC" id="5.1.3.1" evidence="7 10"/>
<dbReference type="Pfam" id="PF00834">
    <property type="entry name" value="Ribul_P_3_epim"/>
    <property type="match status" value="1"/>
</dbReference>
<evidence type="ECO:0000313" key="11">
    <source>
        <dbReference type="EMBL" id="KEZ20501.1"/>
    </source>
</evidence>
<evidence type="ECO:0000256" key="5">
    <source>
        <dbReference type="ARBA" id="ARBA00001954"/>
    </source>
</evidence>
<organism evidence="11 12">
    <name type="scientific">Mycoplasma capricolum subsp. capricolum 14232</name>
    <dbReference type="NCBI Taxonomy" id="1188238"/>
    <lineage>
        <taxon>Bacteria</taxon>
        <taxon>Bacillati</taxon>
        <taxon>Mycoplasmatota</taxon>
        <taxon>Mollicutes</taxon>
        <taxon>Mycoplasmataceae</taxon>
        <taxon>Mycoplasma</taxon>
    </lineage>
</organism>
<dbReference type="InterPro" id="IPR026019">
    <property type="entry name" value="Ribul_P_3_epim"/>
</dbReference>
<comment type="similarity">
    <text evidence="6">Belongs to the ribulose-phosphate 3-epimerase family.</text>
</comment>
<dbReference type="AlphaFoldDB" id="A0A084ERA9"/>
<dbReference type="PANTHER" id="PTHR11749">
    <property type="entry name" value="RIBULOSE-5-PHOSPHATE-3-EPIMERASE"/>
    <property type="match status" value="1"/>
</dbReference>
<evidence type="ECO:0000256" key="10">
    <source>
        <dbReference type="NCBIfam" id="TIGR01163"/>
    </source>
</evidence>
<dbReference type="InterPro" id="IPR011060">
    <property type="entry name" value="RibuloseP-bd_barrel"/>
</dbReference>
<dbReference type="GO" id="GO:0046872">
    <property type="term" value="F:metal ion binding"/>
    <property type="evidence" value="ECO:0007669"/>
    <property type="project" value="UniProtKB-KW"/>
</dbReference>
<comment type="cofactor">
    <cofactor evidence="2">
        <name>Mn(2+)</name>
        <dbReference type="ChEBI" id="CHEBI:29035"/>
    </cofactor>
</comment>
<evidence type="ECO:0000256" key="9">
    <source>
        <dbReference type="ARBA" id="ARBA00023235"/>
    </source>
</evidence>
<dbReference type="Gene3D" id="3.20.20.70">
    <property type="entry name" value="Aldolase class I"/>
    <property type="match status" value="1"/>
</dbReference>
<dbReference type="FunFam" id="3.20.20.70:FF:000004">
    <property type="entry name" value="Ribulose-phosphate 3-epimerase"/>
    <property type="match status" value="1"/>
</dbReference>
<accession>A0A084ERA9</accession>
<dbReference type="GO" id="GO:0005737">
    <property type="term" value="C:cytoplasm"/>
    <property type="evidence" value="ECO:0007669"/>
    <property type="project" value="UniProtKB-ARBA"/>
</dbReference>
<comment type="cofactor">
    <cofactor evidence="5">
        <name>Fe(2+)</name>
        <dbReference type="ChEBI" id="CHEBI:29033"/>
    </cofactor>
</comment>
<dbReference type="PROSITE" id="PS01085">
    <property type="entry name" value="RIBUL_P_3_EPIMER_1"/>
    <property type="match status" value="1"/>
</dbReference>